<feature type="domain" description="DUF2059" evidence="2">
    <location>
        <begin position="75"/>
        <end position="131"/>
    </location>
</feature>
<reference evidence="3 4" key="1">
    <citation type="submission" date="2016-03" db="EMBL/GenBank/DDBJ databases">
        <title>Niastella vici sp. nov., isolated from farmland soil.</title>
        <authorList>
            <person name="Chen L."/>
            <person name="Wang D."/>
            <person name="Yang S."/>
            <person name="Wang G."/>
        </authorList>
    </citation>
    <scope>NUCLEOTIDE SEQUENCE [LARGE SCALE GENOMIC DNA]</scope>
    <source>
        <strain evidence="3 4">DJ57</strain>
    </source>
</reference>
<accession>A0A1V9FU81</accession>
<proteinExistence type="predicted"/>
<dbReference type="Pfam" id="PF09832">
    <property type="entry name" value="DUF2059"/>
    <property type="match status" value="1"/>
</dbReference>
<feature type="signal peptide" evidence="1">
    <location>
        <begin position="1"/>
        <end position="19"/>
    </location>
</feature>
<dbReference type="OrthoDB" id="1143459at2"/>
<name>A0A1V9FU81_9BACT</name>
<dbReference type="InterPro" id="IPR018637">
    <property type="entry name" value="DUF2059"/>
</dbReference>
<gene>
    <name evidence="3" type="ORF">A3860_29920</name>
</gene>
<evidence type="ECO:0000313" key="3">
    <source>
        <dbReference type="EMBL" id="OQP61915.1"/>
    </source>
</evidence>
<dbReference type="RefSeq" id="WP_081149930.1">
    <property type="nucleotide sequence ID" value="NZ_LVYD01000054.1"/>
</dbReference>
<keyword evidence="1" id="KW-0732">Signal</keyword>
<sequence length="147" mass="16987">MKKLILIIIIYSLSSNCYSQTPATKEHIRTLLEMIGSGKIGVQVMENMLVTFKKTVPNVPNEFWDEYMKEVKPDTLIDLIIPVYAKYYTDEDVTQLIDFYRTPLGKKVIEKLPLITQESYLIGAEWGKKLGEKAFKMLKEKGYLQSN</sequence>
<dbReference type="Proteomes" id="UP000192796">
    <property type="component" value="Unassembled WGS sequence"/>
</dbReference>
<comment type="caution">
    <text evidence="3">The sequence shown here is derived from an EMBL/GenBank/DDBJ whole genome shotgun (WGS) entry which is preliminary data.</text>
</comment>
<feature type="chain" id="PRO_5012483930" description="DUF2059 domain-containing protein" evidence="1">
    <location>
        <begin position="20"/>
        <end position="147"/>
    </location>
</feature>
<dbReference type="EMBL" id="LVYD01000054">
    <property type="protein sequence ID" value="OQP61915.1"/>
    <property type="molecule type" value="Genomic_DNA"/>
</dbReference>
<organism evidence="3 4">
    <name type="scientific">Niastella vici</name>
    <dbReference type="NCBI Taxonomy" id="1703345"/>
    <lineage>
        <taxon>Bacteria</taxon>
        <taxon>Pseudomonadati</taxon>
        <taxon>Bacteroidota</taxon>
        <taxon>Chitinophagia</taxon>
        <taxon>Chitinophagales</taxon>
        <taxon>Chitinophagaceae</taxon>
        <taxon>Niastella</taxon>
    </lineage>
</organism>
<evidence type="ECO:0000259" key="2">
    <source>
        <dbReference type="Pfam" id="PF09832"/>
    </source>
</evidence>
<dbReference type="AlphaFoldDB" id="A0A1V9FU81"/>
<protein>
    <recommendedName>
        <fullName evidence="2">DUF2059 domain-containing protein</fullName>
    </recommendedName>
</protein>
<evidence type="ECO:0000256" key="1">
    <source>
        <dbReference type="SAM" id="SignalP"/>
    </source>
</evidence>
<evidence type="ECO:0000313" key="4">
    <source>
        <dbReference type="Proteomes" id="UP000192796"/>
    </source>
</evidence>
<keyword evidence="4" id="KW-1185">Reference proteome</keyword>